<comment type="caution">
    <text evidence="7">The sequence shown here is derived from an EMBL/GenBank/DDBJ whole genome shotgun (WGS) entry which is preliminary data.</text>
</comment>
<evidence type="ECO:0000256" key="1">
    <source>
        <dbReference type="ARBA" id="ARBA00022737"/>
    </source>
</evidence>
<dbReference type="InterPro" id="IPR011608">
    <property type="entry name" value="PRD"/>
</dbReference>
<evidence type="ECO:0000313" key="8">
    <source>
        <dbReference type="Proteomes" id="UP001501166"/>
    </source>
</evidence>
<dbReference type="Pfam" id="PF00359">
    <property type="entry name" value="PTS_EIIA_2"/>
    <property type="match status" value="1"/>
</dbReference>
<dbReference type="InterPro" id="IPR013011">
    <property type="entry name" value="PTS_EIIB_2"/>
</dbReference>
<dbReference type="CDD" id="cd00211">
    <property type="entry name" value="PTS_IIA_fru"/>
    <property type="match status" value="1"/>
</dbReference>
<feature type="domain" description="PTS EIIA type-2" evidence="4">
    <location>
        <begin position="510"/>
        <end position="649"/>
    </location>
</feature>
<sequence length="650" mass="75247">MSSNPKSRLLKLLVESEQFEPAGEYAKKLSVSSRTLYTYLDELESALDSSTVKLEKRPGVGIRLKGKRKDKDRLMYTLNLNPFLEIEPEERQHTILKKLLNGERLSYSQLSKEYYVSRSTVVKDIKAVKETFFGEDIQRASNHEGSVIVGSEQSIQKVWSKLLRYRFEKNYHHPPINLSSYASFIKEELNLHSLISQTLVSEVERLGLKYNIADYYRINLFESFMILYYRIRLGFHHGQAEGYIFERISELETFHIANELTAFVKNKTGISCTLEDTLYVNQCLIANGISQLAETTYNQYYESLAEDMIQKIGSMLNEDLSQDPQLKRGLLNHIIPMSFRLKNDIPLQNPYIQEIKKQYSLMFHLTWYSVIDFEQEIGKKIPEDEIAFLMIHFQSALERRTNIKKVLIVSQTGTLTTELLERRIKHVLPSAHIYEIMPKEKMEHANLSKVDLIISTVPIQLESTPVLYLSTIPSDKELKELEKKASTLLISQSGLTHHPAVYEQEHPFISSLRKRFKIIKGRSETVKEAISLLVQPLENEEKVTPDYLDSVFDREEMSSTAFETGVAIPHGNPAYVNETTVSILINETKIPWGTEKVDIVILISVSKADMNYISFFIERIYEVMQSRENVERVFFNQPDSAIYRYLANYH</sequence>
<dbReference type="Gene3D" id="3.40.930.10">
    <property type="entry name" value="Mannitol-specific EII, Chain A"/>
    <property type="match status" value="1"/>
</dbReference>
<keyword evidence="3" id="KW-0804">Transcription</keyword>
<evidence type="ECO:0000313" key="7">
    <source>
        <dbReference type="EMBL" id="GAA0360323.1"/>
    </source>
</evidence>
<dbReference type="InterPro" id="IPR013196">
    <property type="entry name" value="HTH_11"/>
</dbReference>
<dbReference type="Gene3D" id="1.10.10.10">
    <property type="entry name" value="Winged helix-like DNA-binding domain superfamily/Winged helix DNA-binding domain"/>
    <property type="match status" value="1"/>
</dbReference>
<dbReference type="PROSITE" id="PS51372">
    <property type="entry name" value="PRD_2"/>
    <property type="match status" value="1"/>
</dbReference>
<organism evidence="7 8">
    <name type="scientific">Alkalibacterium iburiense</name>
    <dbReference type="NCBI Taxonomy" id="290589"/>
    <lineage>
        <taxon>Bacteria</taxon>
        <taxon>Bacillati</taxon>
        <taxon>Bacillota</taxon>
        <taxon>Bacilli</taxon>
        <taxon>Lactobacillales</taxon>
        <taxon>Carnobacteriaceae</taxon>
        <taxon>Alkalibacterium</taxon>
    </lineage>
</organism>
<dbReference type="PROSITE" id="PS51094">
    <property type="entry name" value="PTS_EIIA_TYPE_2"/>
    <property type="match status" value="1"/>
</dbReference>
<dbReference type="InterPro" id="IPR050661">
    <property type="entry name" value="BglG_antiterminators"/>
</dbReference>
<dbReference type="SUPFAM" id="SSF46785">
    <property type="entry name" value="Winged helix' DNA-binding domain"/>
    <property type="match status" value="1"/>
</dbReference>
<accession>A0ABN0XBS9</accession>
<dbReference type="Proteomes" id="UP001501166">
    <property type="component" value="Unassembled WGS sequence"/>
</dbReference>
<proteinExistence type="predicted"/>
<keyword evidence="8" id="KW-1185">Reference proteome</keyword>
<dbReference type="Gene3D" id="1.10.1790.10">
    <property type="entry name" value="PRD domain"/>
    <property type="match status" value="1"/>
</dbReference>
<dbReference type="InterPro" id="IPR036634">
    <property type="entry name" value="PRD_sf"/>
</dbReference>
<evidence type="ECO:0000256" key="2">
    <source>
        <dbReference type="ARBA" id="ARBA00023015"/>
    </source>
</evidence>
<dbReference type="PANTHER" id="PTHR30185:SF18">
    <property type="entry name" value="TRANSCRIPTIONAL REGULATOR MTLR"/>
    <property type="match status" value="1"/>
</dbReference>
<keyword evidence="1" id="KW-0677">Repeat</keyword>
<dbReference type="CDD" id="cd05568">
    <property type="entry name" value="PTS_IIB_bgl_like"/>
    <property type="match status" value="1"/>
</dbReference>
<dbReference type="InterPro" id="IPR002178">
    <property type="entry name" value="PTS_EIIA_type-2_dom"/>
</dbReference>
<name>A0ABN0XBS9_9LACT</name>
<evidence type="ECO:0000259" key="4">
    <source>
        <dbReference type="PROSITE" id="PS51094"/>
    </source>
</evidence>
<dbReference type="InterPro" id="IPR036390">
    <property type="entry name" value="WH_DNA-bd_sf"/>
</dbReference>
<dbReference type="SUPFAM" id="SSF63520">
    <property type="entry name" value="PTS-regulatory domain, PRD"/>
    <property type="match status" value="1"/>
</dbReference>
<dbReference type="InterPro" id="IPR016152">
    <property type="entry name" value="PTrfase/Anion_transptr"/>
</dbReference>
<dbReference type="PANTHER" id="PTHR30185">
    <property type="entry name" value="CRYPTIC BETA-GLUCOSIDE BGL OPERON ANTITERMINATOR"/>
    <property type="match status" value="1"/>
</dbReference>
<feature type="domain" description="PTS EIIB type-2" evidence="5">
    <location>
        <begin position="404"/>
        <end position="493"/>
    </location>
</feature>
<gene>
    <name evidence="7" type="ORF">GCM10008932_11120</name>
</gene>
<feature type="domain" description="PRD" evidence="6">
    <location>
        <begin position="296"/>
        <end position="403"/>
    </location>
</feature>
<dbReference type="PROSITE" id="PS51099">
    <property type="entry name" value="PTS_EIIB_TYPE_2"/>
    <property type="match status" value="1"/>
</dbReference>
<keyword evidence="2" id="KW-0805">Transcription regulation</keyword>
<evidence type="ECO:0000259" key="5">
    <source>
        <dbReference type="PROSITE" id="PS51099"/>
    </source>
</evidence>
<dbReference type="InterPro" id="IPR036388">
    <property type="entry name" value="WH-like_DNA-bd_sf"/>
</dbReference>
<protein>
    <submittedName>
        <fullName evidence="7">BglG family transcription antiterminator</fullName>
    </submittedName>
</protein>
<dbReference type="RefSeq" id="WP_343754631.1">
    <property type="nucleotide sequence ID" value="NZ_BAAACW010000068.1"/>
</dbReference>
<dbReference type="EMBL" id="BAAACW010000068">
    <property type="protein sequence ID" value="GAA0360323.1"/>
    <property type="molecule type" value="Genomic_DNA"/>
</dbReference>
<dbReference type="SUPFAM" id="SSF55804">
    <property type="entry name" value="Phoshotransferase/anion transport protein"/>
    <property type="match status" value="1"/>
</dbReference>
<evidence type="ECO:0000259" key="6">
    <source>
        <dbReference type="PROSITE" id="PS51372"/>
    </source>
</evidence>
<dbReference type="Pfam" id="PF08279">
    <property type="entry name" value="HTH_11"/>
    <property type="match status" value="2"/>
</dbReference>
<dbReference type="Gene3D" id="3.40.50.2300">
    <property type="match status" value="1"/>
</dbReference>
<dbReference type="Pfam" id="PF00874">
    <property type="entry name" value="PRD"/>
    <property type="match status" value="1"/>
</dbReference>
<evidence type="ECO:0000256" key="3">
    <source>
        <dbReference type="ARBA" id="ARBA00023163"/>
    </source>
</evidence>
<reference evidence="7 8" key="1">
    <citation type="journal article" date="2019" name="Int. J. Syst. Evol. Microbiol.">
        <title>The Global Catalogue of Microorganisms (GCM) 10K type strain sequencing project: providing services to taxonomists for standard genome sequencing and annotation.</title>
        <authorList>
            <consortium name="The Broad Institute Genomics Platform"/>
            <consortium name="The Broad Institute Genome Sequencing Center for Infectious Disease"/>
            <person name="Wu L."/>
            <person name="Ma J."/>
        </authorList>
    </citation>
    <scope>NUCLEOTIDE SEQUENCE [LARGE SCALE GENOMIC DNA]</scope>
    <source>
        <strain evidence="7 8">JCM 12662</strain>
    </source>
</reference>